<evidence type="ECO:0000256" key="12">
    <source>
        <dbReference type="ARBA" id="ARBA00022840"/>
    </source>
</evidence>
<dbReference type="InterPro" id="IPR001676">
    <property type="entry name" value="Picornavirus_capsid"/>
</dbReference>
<name>A0A7G9IR76_9VIRU</name>
<evidence type="ECO:0000256" key="1">
    <source>
        <dbReference type="ARBA" id="ARBA00004328"/>
    </source>
</evidence>
<evidence type="ECO:0000256" key="2">
    <source>
        <dbReference type="ARBA" id="ARBA00020107"/>
    </source>
</evidence>
<evidence type="ECO:0000256" key="16">
    <source>
        <dbReference type="SAM" id="MobiDB-lite"/>
    </source>
</evidence>
<dbReference type="Pfam" id="PF00073">
    <property type="entry name" value="Rhv"/>
    <property type="match status" value="1"/>
</dbReference>
<keyword evidence="10" id="KW-0347">Helicase</keyword>
<dbReference type="InterPro" id="IPR000605">
    <property type="entry name" value="Helicase_SF3_ssDNA/RNA_vir"/>
</dbReference>
<dbReference type="GO" id="GO:0039694">
    <property type="term" value="P:viral RNA genome replication"/>
    <property type="evidence" value="ECO:0007669"/>
    <property type="project" value="InterPro"/>
</dbReference>
<evidence type="ECO:0000256" key="5">
    <source>
        <dbReference type="ARBA" id="ARBA00022670"/>
    </source>
</evidence>
<evidence type="ECO:0000313" key="20">
    <source>
        <dbReference type="EMBL" id="QNM37808.1"/>
    </source>
</evidence>
<organism evidence="20">
    <name type="scientific">Thrips tabaci associated iflavirus 1</name>
    <dbReference type="NCBI Taxonomy" id="2767213"/>
    <lineage>
        <taxon>Viruses</taxon>
        <taxon>Riboviria</taxon>
        <taxon>Orthornavirae</taxon>
        <taxon>Pisuviricota</taxon>
        <taxon>Pisoniviricetes</taxon>
        <taxon>Picornavirales</taxon>
        <taxon>Iflaviridae</taxon>
        <taxon>Iflavirus</taxon>
    </lineage>
</organism>
<dbReference type="InterPro" id="IPR014759">
    <property type="entry name" value="Helicase_SF3_ssRNA_vir"/>
</dbReference>
<accession>A0A7G9IR76</accession>
<keyword evidence="15" id="KW-0175">Coiled coil</keyword>
<dbReference type="GO" id="GO:0006351">
    <property type="term" value="P:DNA-templated transcription"/>
    <property type="evidence" value="ECO:0007669"/>
    <property type="project" value="InterPro"/>
</dbReference>
<comment type="subcellular location">
    <subcellularLocation>
        <location evidence="1">Virion</location>
    </subcellularLocation>
</comment>
<keyword evidence="4" id="KW-0167">Capsid protein</keyword>
<keyword evidence="9" id="KW-0378">Hydrolase</keyword>
<dbReference type="GO" id="GO:0008234">
    <property type="term" value="F:cysteine-type peptidase activity"/>
    <property type="evidence" value="ECO:0007669"/>
    <property type="project" value="UniProtKB-KW"/>
</dbReference>
<keyword evidence="12" id="KW-0067">ATP-binding</keyword>
<sequence length="3069" mass="345257">MPRFSFETFIMATTSMNSVVTMLTPAQIKEKVEEALKQLDGLKMPNPPVKGWAQIAAQGRREYQQVVFRSVPAAPAKSKDILPKYVYLGSQGAPQWSLVRSKKVSTVAIEAKKARRQQRIALKKEREHEAFLARNAVRLRKMQRAFWTRCADSYTCQHDEIQVFRRPKYVPKPQRPPRKLRVDNRAAAKVQWQLLPPAPRSTFHLAKLQVKIEALQQRRQRADLMTRQLARQAFIEEITQWGTLCMATGKPHTYLETEFEKVCSVCAHTIRLPLKLGDHEGGSIGSVARWVKDRTGWTHNPDRKPWWKRPLYDPDLVPKVDPCFGWCWPVTHKAEVAPLAVYSPTTIRIGEHQMDIQKDPIGEVGSEQIMLGNVALEQEATTTVEAQVGASVADTLCATEIVDACPEIIERGLYLDTITWRSSDMHDVTLSSYNLISDIFRLLKDKRTPNLMMFEAYRYVRLDVELIFSANTTLFHTGMLQISVTYLKGMTQETSYYENVHTLSQRHHVLLNAGAGNEVSINVPFDYYKSFLYLDADNSEGGKDFATVLVKVLNPLKQASGDLTEVDVMVYAKLKKVNFTGMIPRSFKTFDHQMDILGPASRVVTALLADPNRDYPSVPGPVVRMQPQSSQSLCYGTNCDLPITSLRLDPSVQTPHPQKLVDFNIHKVKRVWGLINILNDVLTVDSPVGTTLWSTEVSPILPAKSVRKIENGAAFNPKNSTLLLPTYAMPPVSVLASMYGYWCGSLEFKFQVVQTKFHSARILVGFIPGKIPTNSKGEQVTITIDDLRNSMHAIYNIQDSNEFVYSVPYISHTPVQPRRFVNGTFGSNFPSIGTLYVMVANRLALSSSVPRQVSINVYMRGGANLELYHPVAPSLVPGTYRSVKVRGVQGQFLANYFPVSIGTWHSWVIDGKNFPIYRYGDTTDHISQFRCNVFGVYDLIEPSTYTDSDGKIVSCRYMVPVKFDGYTYAVPVASETLAKQYVDRVGLKNFISGNKDVQLKSYGIIMNPKKNTTSEPVNSKFKDSYFSVVYAVFDHEMSMRDEADAVAIENVTAAGPLGRTLFGEKLCNLKDLARRYQFVGSYRKKDSDVHDNPLYTDIIIPVCPNYASIDEAPYDRLGTNPTALLATGFRGFRGSMRYKLIYRGDDATTIYVQHRFDAKPRVVEQKQYVHGLDDLIASGYATAVQVTKVNPIIDFEVPYYSIYNYLIVGKFKEDPNEHEKTVKCNGNLLISVDSSKRWTIDVWAAFADDASFHMFQGFPPMGYSSALPIDLIPEHPPPLVTRQRRESSDSFIRLGDHEGLLDYVPGATFIRNANTAVTNVNDVAGTLKSAITSVQETKTAVVNKSKDFLGFITSIPGLMLTLGEQVWQALLQMVQVYLNPTKKSLAVCIVSILLGICSHFKNYADALFKAILGLIQRKDAIAIVDSIMDDSDDEMWTDEEIKIASLHDDGMFTPPQRRKGEYIPKYDPKHSSYQRIGDHQMQTPDNPDDWVPIASLLVSAVSGACNKKVSLSDPKKLVTSAIGSIPDQARNTTYIMRYLAIIIALVKSTTEYVKKKLWPQLAELDVPDASITTWYTLACDLTDVTEYDSIRCNQEKVNQVYQEVKRGDSLVVVASASTDPKIRAVTSILRSKLSELRKVKQRLFEERICSTSYTTPFCLWVYGRPGIGKSVGGAKIRADLMRAANIRTTGDVSYTISPGKKHLDGLNTQPCVIFDDFGAINDSNTTPEVLQMYMEMISSEPYRPPMAALDEKKLVHNAELVYINSNFAYPRYECVADSAAFYRRRHAVVYMKVRGDPLDMREARNNGPVNQRNTPGLIPGSLNHLQFAFMDPSNETDEQNLQEENFLDYDEFIQVLIEKFTTHRNSMLAIAEERMESERDLRVQNENLNTTFAGIKNSITSSLFGTCAERVNAEHQMSGPQITELSDTDEEIEVEDQDGNQIAPRIVPSWQFRRDGAGESSNVARKQALVRVGASVPLTSAPQQMLGDRHARAAALVSDFDDGTNTPDNLNTIIQSDEKVSDCNFALVQADHILAGTRIDTSVCKHNIFSTTMYYENGVFVGNGHAVGNTCCDARRFPECKWLDSANYKADMIAWWCQHEEEMKGKINIIREVHGNDITDRDIPPYFIELFAQVNKEQKLLADAEQSWLKYLQYLLTVKIPGIIASILNFVAKHWIAIAIIGYVSFLFSMMGLACAAGIEDIKGQRLRNARFAADKSIPMEDFHATRLEAWQHARVKRPSAPSPPLPPGMEHQIIPSGDSHTQRVGNARRITKQLRKADHQVEFNQRNKDCLRLLSGNTWFLCLVGIKDEIISEARVLALRAQKILVIRHYVEGFMKLMKDHPDYRLMLVRPSCILPYHPEALESVTYLRDDGTTSFGIMDGPSNMPLARDITRIIAPSGQHDSIDLENAVLGEFNMGDHPTTLVPTLFPVSCYISDVMANERDGMSAVVYQDAYFYPVAGRGMCGSVLVCDGALVGVHVCGWAGEGVSEPICRDWFSAQVSKEIIPLNPPELLPIEKAQLLLTSSNLPLGVCEPEFAHHESGKTKIVPSKIQGTFKIHTEPAPLTKHDPRLEGEHKGKSPMREGCEKHGQLVQEFPKKLLQEAFDDLSAHLNAVVTPARGKVGVLSLEDAVMGFPGRSEYQKMEMNTSEGYPWVSRRPPGARNKSWMFQFQNDPTTGVERLIGVNEELLAVLSVNDAMRRRNCRPFTVYTDCLKDARLPLEKCKRADKTRIFSISPVDHTIACRQYFMDFAASYQRSRFENECGVGIVVQGREWTDLYKYLDTNSKYIVCGDYSNFGPGLQSGVVRAAFKLIAAWYTYHGSDAQATRVRNVLAEENINSLHQMLNVIYSTCGGAPSGNPLTVIINSLVNCLYVRMAWKSITGLPMSDFRNYVRLVTYGDDLIMSVKECVIEKFNNQTLQNFFDQYDVKYTDIDKGDGTIRKYCSISEASFLKRTWIPHPTRPTQFLACAEIASIEDCANWIRDCPDKILATEINATTCCDIAYSRGKEYHSMVVSRVREAWARRVLSKSKGYQPLKIRTWDELDALYYSDEWKGQPWTEHSKLMLSLG</sequence>
<proteinExistence type="predicted"/>
<evidence type="ECO:0000256" key="17">
    <source>
        <dbReference type="SAM" id="Phobius"/>
    </source>
</evidence>
<keyword evidence="3" id="KW-0696">RNA-directed RNA polymerase</keyword>
<dbReference type="PROSITE" id="PS50507">
    <property type="entry name" value="RDRP_SSRNA_POS"/>
    <property type="match status" value="1"/>
</dbReference>
<feature type="domain" description="RdRp catalytic" evidence="18">
    <location>
        <begin position="2787"/>
        <end position="2914"/>
    </location>
</feature>
<keyword evidence="5" id="KW-0645">Protease</keyword>
<protein>
    <recommendedName>
        <fullName evidence="2">Genome polyprotein</fullName>
    </recommendedName>
</protein>
<feature type="transmembrane region" description="Helical" evidence="17">
    <location>
        <begin position="2178"/>
        <end position="2199"/>
    </location>
</feature>
<dbReference type="PROSITE" id="PS51218">
    <property type="entry name" value="SF3_HELICASE_2"/>
    <property type="match status" value="1"/>
</dbReference>
<dbReference type="InterPro" id="IPR009003">
    <property type="entry name" value="Peptidase_S1_PA"/>
</dbReference>
<dbReference type="Pfam" id="PF00910">
    <property type="entry name" value="RNA_helicase"/>
    <property type="match status" value="1"/>
</dbReference>
<evidence type="ECO:0000256" key="6">
    <source>
        <dbReference type="ARBA" id="ARBA00022679"/>
    </source>
</evidence>
<evidence type="ECO:0000256" key="15">
    <source>
        <dbReference type="SAM" id="Coils"/>
    </source>
</evidence>
<dbReference type="GO" id="GO:0003724">
    <property type="term" value="F:RNA helicase activity"/>
    <property type="evidence" value="ECO:0007669"/>
    <property type="project" value="InterPro"/>
</dbReference>
<dbReference type="GO" id="GO:0003968">
    <property type="term" value="F:RNA-directed RNA polymerase activity"/>
    <property type="evidence" value="ECO:0007669"/>
    <property type="project" value="UniProtKB-KW"/>
</dbReference>
<dbReference type="Pfam" id="PF00680">
    <property type="entry name" value="RdRP_1"/>
    <property type="match status" value="1"/>
</dbReference>
<keyword evidence="8" id="KW-0547">Nucleotide-binding</keyword>
<keyword evidence="17" id="KW-1133">Transmembrane helix</keyword>
<feature type="region of interest" description="Disordered" evidence="16">
    <location>
        <begin position="2238"/>
        <end position="2263"/>
    </location>
</feature>
<evidence type="ECO:0000256" key="11">
    <source>
        <dbReference type="ARBA" id="ARBA00022807"/>
    </source>
</evidence>
<dbReference type="Gene3D" id="2.40.10.10">
    <property type="entry name" value="Trypsin-like serine proteases"/>
    <property type="match status" value="1"/>
</dbReference>
<evidence type="ECO:0000259" key="19">
    <source>
        <dbReference type="PROSITE" id="PS51218"/>
    </source>
</evidence>
<evidence type="ECO:0000256" key="14">
    <source>
        <dbReference type="ARBA" id="ARBA00022953"/>
    </source>
</evidence>
<dbReference type="Gene3D" id="3.30.70.270">
    <property type="match status" value="1"/>
</dbReference>
<evidence type="ECO:0000256" key="13">
    <source>
        <dbReference type="ARBA" id="ARBA00022844"/>
    </source>
</evidence>
<dbReference type="InterPro" id="IPR029053">
    <property type="entry name" value="Viral_coat"/>
</dbReference>
<dbReference type="GO" id="GO:0003723">
    <property type="term" value="F:RNA binding"/>
    <property type="evidence" value="ECO:0007669"/>
    <property type="project" value="InterPro"/>
</dbReference>
<evidence type="ECO:0000256" key="9">
    <source>
        <dbReference type="ARBA" id="ARBA00022801"/>
    </source>
</evidence>
<dbReference type="Gene3D" id="2.60.120.20">
    <property type="match status" value="3"/>
</dbReference>
<dbReference type="GO" id="GO:0019028">
    <property type="term" value="C:viral capsid"/>
    <property type="evidence" value="ECO:0007669"/>
    <property type="project" value="UniProtKB-KW"/>
</dbReference>
<dbReference type="SUPFAM" id="SSF88633">
    <property type="entry name" value="Positive stranded ssRNA viruses"/>
    <property type="match status" value="3"/>
</dbReference>
<dbReference type="InterPro" id="IPR043128">
    <property type="entry name" value="Rev_trsase/Diguanyl_cyclase"/>
</dbReference>
<keyword evidence="7" id="KW-0548">Nucleotidyltransferase</keyword>
<feature type="compositionally biased region" description="Basic and acidic residues" evidence="16">
    <location>
        <begin position="2566"/>
        <end position="2584"/>
    </location>
</feature>
<evidence type="ECO:0000259" key="18">
    <source>
        <dbReference type="PROSITE" id="PS50507"/>
    </source>
</evidence>
<dbReference type="GO" id="GO:0005524">
    <property type="term" value="F:ATP binding"/>
    <property type="evidence" value="ECO:0007669"/>
    <property type="project" value="UniProtKB-KW"/>
</dbReference>
<feature type="transmembrane region" description="Helical" evidence="17">
    <location>
        <begin position="2151"/>
        <end position="2171"/>
    </location>
</feature>
<dbReference type="InterPro" id="IPR007094">
    <property type="entry name" value="RNA-dir_pol_PSvirus"/>
</dbReference>
<feature type="coiled-coil region" evidence="15">
    <location>
        <begin position="205"/>
        <end position="232"/>
    </location>
</feature>
<dbReference type="InterPro" id="IPR033703">
    <property type="entry name" value="Rhv-like"/>
</dbReference>
<dbReference type="InterPro" id="IPR043502">
    <property type="entry name" value="DNA/RNA_pol_sf"/>
</dbReference>
<dbReference type="SUPFAM" id="SSF56672">
    <property type="entry name" value="DNA/RNA polymerases"/>
    <property type="match status" value="1"/>
</dbReference>
<dbReference type="CDD" id="cd00205">
    <property type="entry name" value="rhv_like"/>
    <property type="match status" value="2"/>
</dbReference>
<feature type="region of interest" description="Disordered" evidence="16">
    <location>
        <begin position="2562"/>
        <end position="2584"/>
    </location>
</feature>
<evidence type="ECO:0000256" key="7">
    <source>
        <dbReference type="ARBA" id="ARBA00022695"/>
    </source>
</evidence>
<dbReference type="InterPro" id="IPR014872">
    <property type="entry name" value="Dicistrovirus_capsid-polyPr_C"/>
</dbReference>
<dbReference type="GO" id="GO:0005198">
    <property type="term" value="F:structural molecule activity"/>
    <property type="evidence" value="ECO:0007669"/>
    <property type="project" value="InterPro"/>
</dbReference>
<evidence type="ECO:0000256" key="8">
    <source>
        <dbReference type="ARBA" id="ARBA00022741"/>
    </source>
</evidence>
<dbReference type="CDD" id="cd23169">
    <property type="entry name" value="ps-ssRNAv-Picornavirales"/>
    <property type="match status" value="1"/>
</dbReference>
<keyword evidence="17" id="KW-0812">Transmembrane</keyword>
<evidence type="ECO:0000256" key="4">
    <source>
        <dbReference type="ARBA" id="ARBA00022561"/>
    </source>
</evidence>
<dbReference type="InterPro" id="IPR043504">
    <property type="entry name" value="Peptidase_S1_PA_chymotrypsin"/>
</dbReference>
<keyword evidence="17" id="KW-0472">Membrane</keyword>
<keyword evidence="13" id="KW-0946">Virion</keyword>
<keyword evidence="11" id="KW-0788">Thiol protease</keyword>
<keyword evidence="14" id="KW-0693">Viral RNA replication</keyword>
<reference evidence="20" key="1">
    <citation type="submission" date="2019-11" db="EMBL/GenBank/DDBJ databases">
        <title>Complexity of the virome associated to tospovirus-transmitting thrips species.</title>
        <authorList>
            <person name="Chiapello M."/>
            <person name="Bosco L."/>
            <person name="Ciuffo M."/>
            <person name="Ottati S."/>
            <person name="Vallino M."/>
            <person name="Salem N."/>
            <person name="Rosa C."/>
            <person name="Tavella L."/>
            <person name="Turina M."/>
        </authorList>
    </citation>
    <scope>NUCLEOTIDE SEQUENCE</scope>
    <source>
        <strain evidence="20">ThassRNAV5</strain>
    </source>
</reference>
<dbReference type="InterPro" id="IPR001205">
    <property type="entry name" value="RNA-dir_pol_C"/>
</dbReference>
<evidence type="ECO:0000256" key="3">
    <source>
        <dbReference type="ARBA" id="ARBA00022484"/>
    </source>
</evidence>
<dbReference type="SUPFAM" id="SSF50494">
    <property type="entry name" value="Trypsin-like serine proteases"/>
    <property type="match status" value="1"/>
</dbReference>
<keyword evidence="6" id="KW-0808">Transferase</keyword>
<evidence type="ECO:0000256" key="10">
    <source>
        <dbReference type="ARBA" id="ARBA00022806"/>
    </source>
</evidence>
<feature type="domain" description="SF3 helicase" evidence="19">
    <location>
        <begin position="1630"/>
        <end position="1806"/>
    </location>
</feature>
<dbReference type="Pfam" id="PF08762">
    <property type="entry name" value="CRPV_capsid"/>
    <property type="match status" value="1"/>
</dbReference>
<dbReference type="EMBL" id="MN714668">
    <property type="protein sequence ID" value="QNM37808.1"/>
    <property type="molecule type" value="Genomic_RNA"/>
</dbReference>
<dbReference type="GO" id="GO:0006508">
    <property type="term" value="P:proteolysis"/>
    <property type="evidence" value="ECO:0007669"/>
    <property type="project" value="UniProtKB-KW"/>
</dbReference>